<dbReference type="AlphaFoldDB" id="A0A1S6U910"/>
<proteinExistence type="predicted"/>
<dbReference type="Pfam" id="PF07238">
    <property type="entry name" value="PilZ"/>
    <property type="match status" value="1"/>
</dbReference>
<gene>
    <name evidence="2" type="ORF">CPIN18021_1382</name>
</gene>
<dbReference type="EMBL" id="CP017258">
    <property type="protein sequence ID" value="AQW88175.1"/>
    <property type="molecule type" value="Genomic_DNA"/>
</dbReference>
<dbReference type="RefSeq" id="WP_078424706.1">
    <property type="nucleotide sequence ID" value="NZ_CP017258.1"/>
</dbReference>
<evidence type="ECO:0000313" key="3">
    <source>
        <dbReference type="Proteomes" id="UP000190868"/>
    </source>
</evidence>
<evidence type="ECO:0000313" key="2">
    <source>
        <dbReference type="EMBL" id="AQW88175.1"/>
    </source>
</evidence>
<accession>A0A1S6U910</accession>
<evidence type="ECO:0000259" key="1">
    <source>
        <dbReference type="Pfam" id="PF07238"/>
    </source>
</evidence>
<name>A0A1S6U910_9BACT</name>
<protein>
    <submittedName>
        <fullName evidence="2">PilZ domain-containing protein</fullName>
    </submittedName>
</protein>
<keyword evidence="3" id="KW-1185">Reference proteome</keyword>
<dbReference type="InterPro" id="IPR009875">
    <property type="entry name" value="PilZ_domain"/>
</dbReference>
<organism evidence="2 3">
    <name type="scientific">Campylobacter pinnipediorum subsp. caledonicus</name>
    <dbReference type="NCBI Taxonomy" id="1874362"/>
    <lineage>
        <taxon>Bacteria</taxon>
        <taxon>Pseudomonadati</taxon>
        <taxon>Campylobacterota</taxon>
        <taxon>Epsilonproteobacteria</taxon>
        <taxon>Campylobacterales</taxon>
        <taxon>Campylobacteraceae</taxon>
        <taxon>Campylobacter</taxon>
    </lineage>
</organism>
<dbReference type="GO" id="GO:0035438">
    <property type="term" value="F:cyclic-di-GMP binding"/>
    <property type="evidence" value="ECO:0007669"/>
    <property type="project" value="InterPro"/>
</dbReference>
<feature type="domain" description="PilZ" evidence="1">
    <location>
        <begin position="237"/>
        <end position="301"/>
    </location>
</feature>
<reference evidence="3" key="1">
    <citation type="submission" date="2016-09" db="EMBL/GenBank/DDBJ databases">
        <title>Comparative genomics of the Campylobacter concisus group.</title>
        <authorList>
            <person name="Miller W.G."/>
            <person name="Yee E."/>
            <person name="Chapman M.H."/>
            <person name="Huynh S."/>
            <person name="Bono J.L."/>
            <person name="On S.L.W."/>
            <person name="StLeger J."/>
            <person name="Foster G."/>
            <person name="Parker C.T."/>
        </authorList>
    </citation>
    <scope>NUCLEOTIDE SEQUENCE [LARGE SCALE GENOMIC DNA]</scope>
    <source>
        <strain evidence="3">RM18021</strain>
    </source>
</reference>
<sequence>MIFMDEYFQTQKIVFNELKSSFIDSGLHFCEQNTKTLNKEDIATFFEDLYCNIINEKENMSSLQNDFKKFSSENKLFKYSLDYVLINFIFLYSKKSDNDTFLKQMISRIEFIKKSMLARITLDSPSSTFKINTDTFFEHPINTFKKMKDLDKEVVFLNLYDGVNVKNSGHIISTSDSSVTIQVDIIQILAMKEEGNAFILQNEFFSKHLKADIIDFNITAQTVTLSNFKRMDIMNANRRKHQRVTPNKFTKVLLKGTQDEVLGNMYDISKGGLSVLTSQDIKFKQGEEIKAIFKLVSNNEDEGFDVTLNLKLVVQMNYNGFMRYCMQNSSETIEPTLDKFIDKRVDDIFKELKELKKLYI</sequence>
<dbReference type="Gene3D" id="2.40.10.220">
    <property type="entry name" value="predicted glycosyltransferase like domains"/>
    <property type="match status" value="1"/>
</dbReference>
<dbReference type="Proteomes" id="UP000190868">
    <property type="component" value="Chromosome"/>
</dbReference>